<reference evidence="2 3" key="1">
    <citation type="submission" date="2011-10" db="EMBL/GenBank/DDBJ databases">
        <authorList>
            <person name="Genoscope - CEA"/>
        </authorList>
    </citation>
    <scope>NUCLEOTIDE SEQUENCE [LARGE SCALE GENOMIC DNA]</scope>
    <source>
        <strain evidence="2 3">RCC 1105</strain>
    </source>
</reference>
<dbReference type="STRING" id="41875.K8EGP1"/>
<accession>K8EGP1</accession>
<evidence type="ECO:0000256" key="1">
    <source>
        <dbReference type="SAM" id="Phobius"/>
    </source>
</evidence>
<dbReference type="eggNOG" id="ENOG502QQ38">
    <property type="taxonomic scope" value="Eukaryota"/>
</dbReference>
<dbReference type="OrthoDB" id="2019412at2759"/>
<dbReference type="PANTHER" id="PTHR37185:SF3">
    <property type="entry name" value="MEMBRANE PROTEIN"/>
    <property type="match status" value="1"/>
</dbReference>
<name>K8EGP1_9CHLO</name>
<organism evidence="2 3">
    <name type="scientific">Bathycoccus prasinos</name>
    <dbReference type="NCBI Taxonomy" id="41875"/>
    <lineage>
        <taxon>Eukaryota</taxon>
        <taxon>Viridiplantae</taxon>
        <taxon>Chlorophyta</taxon>
        <taxon>Mamiellophyceae</taxon>
        <taxon>Mamiellales</taxon>
        <taxon>Bathycoccaceae</taxon>
        <taxon>Bathycoccus</taxon>
    </lineage>
</organism>
<proteinExistence type="predicted"/>
<keyword evidence="1" id="KW-0812">Transmembrane</keyword>
<keyword evidence="1" id="KW-1133">Transmembrane helix</keyword>
<dbReference type="EMBL" id="FO082273">
    <property type="protein sequence ID" value="CCO17191.1"/>
    <property type="molecule type" value="Genomic_DNA"/>
</dbReference>
<dbReference type="GeneID" id="19015490"/>
<dbReference type="RefSeq" id="XP_007512591.1">
    <property type="nucleotide sequence ID" value="XM_007512529.1"/>
</dbReference>
<sequence>MVAAVTAAAAAFGASTAGEVENKNKKTRKLNKLPTRMVVETAMLAAMTGLSFHLSASFRLETYLGSLFPLPIVVASARWGDVAAWRTLLVAFLLLTLLSGPLRASNYACLHGFTGLALGMCWKRKFSWVQSVPISALARTIGVFSSLAISSLVIRENVLRLMVQQVYALIDQICATLGATFVPNMTAILCVAFVFVILNSLSYTLILHLVYSIALVTATPDGNFSNAPLKVRRSLGLPSAFMQ</sequence>
<evidence type="ECO:0000313" key="3">
    <source>
        <dbReference type="Proteomes" id="UP000198341"/>
    </source>
</evidence>
<feature type="transmembrane region" description="Helical" evidence="1">
    <location>
        <begin position="134"/>
        <end position="154"/>
    </location>
</feature>
<feature type="transmembrane region" description="Helical" evidence="1">
    <location>
        <begin position="79"/>
        <end position="98"/>
    </location>
</feature>
<keyword evidence="1" id="KW-0472">Membrane</keyword>
<keyword evidence="3" id="KW-1185">Reference proteome</keyword>
<gene>
    <name evidence="2" type="ORF">Bathy06g05090</name>
</gene>
<dbReference type="KEGG" id="bpg:Bathy06g05090"/>
<dbReference type="Proteomes" id="UP000198341">
    <property type="component" value="Chromosome 6"/>
</dbReference>
<protein>
    <submittedName>
        <fullName evidence="2">Uncharacterized protein</fullName>
    </submittedName>
</protein>
<dbReference type="Pfam" id="PF09991">
    <property type="entry name" value="DUF2232"/>
    <property type="match status" value="1"/>
</dbReference>
<dbReference type="InterPro" id="IPR018710">
    <property type="entry name" value="DUF2232"/>
</dbReference>
<evidence type="ECO:0000313" key="2">
    <source>
        <dbReference type="EMBL" id="CCO17191.1"/>
    </source>
</evidence>
<dbReference type="AlphaFoldDB" id="K8EGP1"/>
<feature type="transmembrane region" description="Helical" evidence="1">
    <location>
        <begin position="186"/>
        <end position="211"/>
    </location>
</feature>
<dbReference type="PANTHER" id="PTHR37185">
    <property type="entry name" value="MEMBRANE PROTEIN"/>
    <property type="match status" value="1"/>
</dbReference>